<feature type="transmembrane region" description="Helical" evidence="8">
    <location>
        <begin position="278"/>
        <end position="297"/>
    </location>
</feature>
<evidence type="ECO:0000313" key="11">
    <source>
        <dbReference type="Proteomes" id="UP000800097"/>
    </source>
</evidence>
<keyword evidence="3 8" id="KW-0812">Transmembrane</keyword>
<feature type="transmembrane region" description="Helical" evidence="8">
    <location>
        <begin position="205"/>
        <end position="225"/>
    </location>
</feature>
<dbReference type="AlphaFoldDB" id="A0A6A6JH59"/>
<accession>A0A6A6JH59</accession>
<dbReference type="GO" id="GO:0004252">
    <property type="term" value="F:serine-type endopeptidase activity"/>
    <property type="evidence" value="ECO:0007669"/>
    <property type="project" value="InterPro"/>
</dbReference>
<evidence type="ECO:0000256" key="6">
    <source>
        <dbReference type="ARBA" id="ARBA00023136"/>
    </source>
</evidence>
<feature type="transmembrane region" description="Helical" evidence="8">
    <location>
        <begin position="98"/>
        <end position="119"/>
    </location>
</feature>
<dbReference type="InterPro" id="IPR035952">
    <property type="entry name" value="Rhomboid-like_sf"/>
</dbReference>
<sequence length="376" mass="41927">MASNLRSPVSRRTVSLIRHAWGPRICLHAPRARESLVAWQYQTRYRHTTPTQPKDSIPEQRLPEGSTKSSQYVETQHGHPESEVPLNYYQFVPRKTRYLRPAIFSIGLSAGLFALLSYLDARAQVEHEKKPRVHIKPYYRPGEVTTPTEVLSRTWEYLHPVSKMTAGIIGTNVGVHLATTLLPSFRSVLAHTPALNQNYSLFTSIFAHSGAFHLGINMYACYMFMPPVAVSRAFEGDPYHVLSFFLSTGVLSSYAQHFSTIFSDPAKALRAGKVPETMIPSLGASGALFGLLAVFAMQYPDAGLGIMFLPFSIAAKNMLPMVMAFDAYGAVRGYPGLHLGHAAHLGGALMGVAYSYLDGKDRLWKPLVRFWKRRLQ</sequence>
<feature type="transmembrane region" description="Helical" evidence="8">
    <location>
        <begin position="237"/>
        <end position="258"/>
    </location>
</feature>
<dbReference type="OrthoDB" id="10260614at2759"/>
<dbReference type="Gene3D" id="1.20.1540.10">
    <property type="entry name" value="Rhomboid-like"/>
    <property type="match status" value="1"/>
</dbReference>
<evidence type="ECO:0000256" key="3">
    <source>
        <dbReference type="ARBA" id="ARBA00022692"/>
    </source>
</evidence>
<feature type="transmembrane region" description="Helical" evidence="8">
    <location>
        <begin position="304"/>
        <end position="325"/>
    </location>
</feature>
<keyword evidence="5 8" id="KW-1133">Transmembrane helix</keyword>
<keyword evidence="11" id="KW-1185">Reference proteome</keyword>
<comment type="similarity">
    <text evidence="2">Belongs to the peptidase S54 family.</text>
</comment>
<evidence type="ECO:0000256" key="2">
    <source>
        <dbReference type="ARBA" id="ARBA00009045"/>
    </source>
</evidence>
<dbReference type="GeneID" id="54549600"/>
<comment type="subcellular location">
    <subcellularLocation>
        <location evidence="1">Membrane</location>
        <topology evidence="1">Multi-pass membrane protein</topology>
    </subcellularLocation>
</comment>
<protein>
    <recommendedName>
        <fullName evidence="9">Peptidase S54 rhomboid domain-containing protein</fullName>
    </recommendedName>
</protein>
<dbReference type="SUPFAM" id="SSF144091">
    <property type="entry name" value="Rhomboid-like"/>
    <property type="match status" value="1"/>
</dbReference>
<feature type="transmembrane region" description="Helical" evidence="8">
    <location>
        <begin position="337"/>
        <end position="357"/>
    </location>
</feature>
<proteinExistence type="inferred from homology"/>
<keyword evidence="4" id="KW-0378">Hydrolase</keyword>
<dbReference type="GO" id="GO:0016020">
    <property type="term" value="C:membrane"/>
    <property type="evidence" value="ECO:0007669"/>
    <property type="project" value="UniProtKB-SubCell"/>
</dbReference>
<dbReference type="Proteomes" id="UP000800097">
    <property type="component" value="Unassembled WGS sequence"/>
</dbReference>
<dbReference type="RefSeq" id="XP_033653124.1">
    <property type="nucleotide sequence ID" value="XM_033796425.1"/>
</dbReference>
<reference evidence="10" key="1">
    <citation type="journal article" date="2020" name="Stud. Mycol.">
        <title>101 Dothideomycetes genomes: a test case for predicting lifestyles and emergence of pathogens.</title>
        <authorList>
            <person name="Haridas S."/>
            <person name="Albert R."/>
            <person name="Binder M."/>
            <person name="Bloem J."/>
            <person name="Labutti K."/>
            <person name="Salamov A."/>
            <person name="Andreopoulos B."/>
            <person name="Baker S."/>
            <person name="Barry K."/>
            <person name="Bills G."/>
            <person name="Bluhm B."/>
            <person name="Cannon C."/>
            <person name="Castanera R."/>
            <person name="Culley D."/>
            <person name="Daum C."/>
            <person name="Ezra D."/>
            <person name="Gonzalez J."/>
            <person name="Henrissat B."/>
            <person name="Kuo A."/>
            <person name="Liang C."/>
            <person name="Lipzen A."/>
            <person name="Lutzoni F."/>
            <person name="Magnuson J."/>
            <person name="Mondo S."/>
            <person name="Nolan M."/>
            <person name="Ohm R."/>
            <person name="Pangilinan J."/>
            <person name="Park H.-J."/>
            <person name="Ramirez L."/>
            <person name="Alfaro M."/>
            <person name="Sun H."/>
            <person name="Tritt A."/>
            <person name="Yoshinaga Y."/>
            <person name="Zwiers L.-H."/>
            <person name="Turgeon B."/>
            <person name="Goodwin S."/>
            <person name="Spatafora J."/>
            <person name="Crous P."/>
            <person name="Grigoriev I."/>
        </authorList>
    </citation>
    <scope>NUCLEOTIDE SEQUENCE</scope>
    <source>
        <strain evidence="10">CBS 379.55</strain>
    </source>
</reference>
<dbReference type="Pfam" id="PF01694">
    <property type="entry name" value="Rhomboid"/>
    <property type="match status" value="1"/>
</dbReference>
<evidence type="ECO:0000256" key="8">
    <source>
        <dbReference type="SAM" id="Phobius"/>
    </source>
</evidence>
<dbReference type="GO" id="GO:0006465">
    <property type="term" value="P:signal peptide processing"/>
    <property type="evidence" value="ECO:0007669"/>
    <property type="project" value="TreeGrafter"/>
</dbReference>
<gene>
    <name evidence="10" type="ORF">EI97DRAFT_399781</name>
</gene>
<evidence type="ECO:0000313" key="10">
    <source>
        <dbReference type="EMBL" id="KAF2275585.1"/>
    </source>
</evidence>
<evidence type="ECO:0000256" key="4">
    <source>
        <dbReference type="ARBA" id="ARBA00022801"/>
    </source>
</evidence>
<organism evidence="10 11">
    <name type="scientific">Westerdykella ornata</name>
    <dbReference type="NCBI Taxonomy" id="318751"/>
    <lineage>
        <taxon>Eukaryota</taxon>
        <taxon>Fungi</taxon>
        <taxon>Dikarya</taxon>
        <taxon>Ascomycota</taxon>
        <taxon>Pezizomycotina</taxon>
        <taxon>Dothideomycetes</taxon>
        <taxon>Pleosporomycetidae</taxon>
        <taxon>Pleosporales</taxon>
        <taxon>Sporormiaceae</taxon>
        <taxon>Westerdykella</taxon>
    </lineage>
</organism>
<dbReference type="PANTHER" id="PTHR43731">
    <property type="entry name" value="RHOMBOID PROTEASE"/>
    <property type="match status" value="1"/>
</dbReference>
<dbReference type="EMBL" id="ML986496">
    <property type="protein sequence ID" value="KAF2275585.1"/>
    <property type="molecule type" value="Genomic_DNA"/>
</dbReference>
<evidence type="ECO:0000256" key="7">
    <source>
        <dbReference type="SAM" id="MobiDB-lite"/>
    </source>
</evidence>
<feature type="domain" description="Peptidase S54 rhomboid" evidence="9">
    <location>
        <begin position="196"/>
        <end position="358"/>
    </location>
</feature>
<feature type="region of interest" description="Disordered" evidence="7">
    <location>
        <begin position="47"/>
        <end position="79"/>
    </location>
</feature>
<dbReference type="PANTHER" id="PTHR43731:SF14">
    <property type="entry name" value="PRESENILIN-ASSOCIATED RHOMBOID-LIKE PROTEIN, MITOCHONDRIAL"/>
    <property type="match status" value="1"/>
</dbReference>
<dbReference type="InterPro" id="IPR050925">
    <property type="entry name" value="Rhomboid_protease_S54"/>
</dbReference>
<name>A0A6A6JH59_WESOR</name>
<evidence type="ECO:0000256" key="5">
    <source>
        <dbReference type="ARBA" id="ARBA00022989"/>
    </source>
</evidence>
<keyword evidence="6 8" id="KW-0472">Membrane</keyword>
<evidence type="ECO:0000259" key="9">
    <source>
        <dbReference type="Pfam" id="PF01694"/>
    </source>
</evidence>
<dbReference type="InterPro" id="IPR022764">
    <property type="entry name" value="Peptidase_S54_rhomboid_dom"/>
</dbReference>
<evidence type="ECO:0000256" key="1">
    <source>
        <dbReference type="ARBA" id="ARBA00004141"/>
    </source>
</evidence>